<keyword evidence="2" id="KW-0443">Lipid metabolism</keyword>
<dbReference type="PANTHER" id="PTHR12482:SF65">
    <property type="entry name" value="ESTERASE, PUTATIVE (AFU_ORTHOLOGUE AFUA_3G12320)-RELATED"/>
    <property type="match status" value="1"/>
</dbReference>
<dbReference type="GO" id="GO:0005811">
    <property type="term" value="C:lipid droplet"/>
    <property type="evidence" value="ECO:0007669"/>
    <property type="project" value="TreeGrafter"/>
</dbReference>
<dbReference type="GO" id="GO:0004622">
    <property type="term" value="F:phosphatidylcholine lysophospholipase activity"/>
    <property type="evidence" value="ECO:0007669"/>
    <property type="project" value="TreeGrafter"/>
</dbReference>
<dbReference type="Gene3D" id="3.40.50.1820">
    <property type="entry name" value="alpha/beta hydrolase"/>
    <property type="match status" value="1"/>
</dbReference>
<accession>A0A8H4TJG1</accession>
<evidence type="ECO:0000313" key="5">
    <source>
        <dbReference type="EMBL" id="KAF4959017.1"/>
    </source>
</evidence>
<reference evidence="5" key="1">
    <citation type="journal article" date="2020" name="BMC Genomics">
        <title>Correction to: Identification and distribution of gene clusters required for synthesis of sphingolipid metabolism inhibitors in diverse species of the filamentous fungus Fusarium.</title>
        <authorList>
            <person name="Kim H.S."/>
            <person name="Lohmar J.M."/>
            <person name="Busman M."/>
            <person name="Brown D.W."/>
            <person name="Naumann T.A."/>
            <person name="Divon H.H."/>
            <person name="Lysoe E."/>
            <person name="Uhlig S."/>
            <person name="Proctor R.H."/>
        </authorList>
    </citation>
    <scope>NUCLEOTIDE SEQUENCE</scope>
    <source>
        <strain evidence="5">NRRL 20472</strain>
    </source>
</reference>
<comment type="similarity">
    <text evidence="1">Belongs to the putative lipase ROG1 family.</text>
</comment>
<dbReference type="InterPro" id="IPR029058">
    <property type="entry name" value="AB_hydrolase_fold"/>
</dbReference>
<keyword evidence="2" id="KW-0442">Lipid degradation</keyword>
<name>A0A8H4TJG1_9HYPO</name>
<dbReference type="PANTHER" id="PTHR12482">
    <property type="entry name" value="LIPASE ROG1-RELATED-RELATED"/>
    <property type="match status" value="1"/>
</dbReference>
<organism evidence="5 6">
    <name type="scientific">Fusarium sarcochroum</name>
    <dbReference type="NCBI Taxonomy" id="1208366"/>
    <lineage>
        <taxon>Eukaryota</taxon>
        <taxon>Fungi</taxon>
        <taxon>Dikarya</taxon>
        <taxon>Ascomycota</taxon>
        <taxon>Pezizomycotina</taxon>
        <taxon>Sordariomycetes</taxon>
        <taxon>Hypocreomycetidae</taxon>
        <taxon>Hypocreales</taxon>
        <taxon>Nectriaceae</taxon>
        <taxon>Fusarium</taxon>
        <taxon>Fusarium lateritium species complex</taxon>
    </lineage>
</organism>
<feature type="domain" description="DUF676" evidence="4">
    <location>
        <begin position="15"/>
        <end position="215"/>
    </location>
</feature>
<dbReference type="Pfam" id="PF05057">
    <property type="entry name" value="DUF676"/>
    <property type="match status" value="1"/>
</dbReference>
<keyword evidence="6" id="KW-1185">Reference proteome</keyword>
<dbReference type="EMBL" id="JABEXW010000673">
    <property type="protein sequence ID" value="KAF4959017.1"/>
    <property type="molecule type" value="Genomic_DNA"/>
</dbReference>
<dbReference type="InterPro" id="IPR007751">
    <property type="entry name" value="DUF676_lipase-like"/>
</dbReference>
<reference evidence="5" key="2">
    <citation type="submission" date="2020-05" db="EMBL/GenBank/DDBJ databases">
        <authorList>
            <person name="Kim H.-S."/>
            <person name="Proctor R.H."/>
            <person name="Brown D.W."/>
        </authorList>
    </citation>
    <scope>NUCLEOTIDE SEQUENCE</scope>
    <source>
        <strain evidence="5">NRRL 20472</strain>
    </source>
</reference>
<feature type="transmembrane region" description="Helical" evidence="3">
    <location>
        <begin position="277"/>
        <end position="298"/>
    </location>
</feature>
<sequence length="445" mass="50019">MSKPVALEDVTGGSANATHLAVLVHGLWGNPSHLRNVAKSLRDQYSEDELYILLAKENSGSFTYDGIELGGERVCAEIEEELRMIEKKGGKITKLSIAGYSLGGLVSRYAVGLLYAKGILDDLECMNFTTFASPHLGVRTPLKGWLNNIWNVLGARTLSMSGRQLFTIDSFRDTNRPLLAVLADPDSIFMSGLRKFKRRTLYTNIVNDRSVVHYTSAISKTDPYTDIEKVKLNYLEGYEGVIVDPDHPVAPFPKIRHPNSLSADYEAVKKWVKSIPFMLTVSVIVPIGVIVFLANSAVQTVRSANRIKAHESGQAGLKIEQYRMPIRIKEIREDVEQAYEALNSSQNQQYLAGSDSEEDLAYDAEDRKVLKRERRMSTPAQPTLALTPDQFEMIENLDAVGWRKFPVHIQKHRHSHAVIVVRMDKESFSDGWVILKHFAKDEFLI</sequence>
<proteinExistence type="inferred from homology"/>
<dbReference type="FunFam" id="3.40.50.1820:FF:000223">
    <property type="entry name" value="Lipase/serine esterase"/>
    <property type="match status" value="1"/>
</dbReference>
<evidence type="ECO:0000256" key="2">
    <source>
        <dbReference type="ARBA" id="ARBA00022963"/>
    </source>
</evidence>
<evidence type="ECO:0000313" key="6">
    <source>
        <dbReference type="Proteomes" id="UP000622797"/>
    </source>
</evidence>
<dbReference type="Proteomes" id="UP000622797">
    <property type="component" value="Unassembled WGS sequence"/>
</dbReference>
<dbReference type="SUPFAM" id="SSF53474">
    <property type="entry name" value="alpha/beta-Hydrolases"/>
    <property type="match status" value="1"/>
</dbReference>
<keyword evidence="3" id="KW-1133">Transmembrane helix</keyword>
<keyword evidence="3" id="KW-0812">Transmembrane</keyword>
<keyword evidence="3" id="KW-0472">Membrane</keyword>
<dbReference type="AlphaFoldDB" id="A0A8H4TJG1"/>
<dbReference type="InterPro" id="IPR044294">
    <property type="entry name" value="Lipase-like"/>
</dbReference>
<evidence type="ECO:0000256" key="1">
    <source>
        <dbReference type="ARBA" id="ARBA00007920"/>
    </source>
</evidence>
<dbReference type="GO" id="GO:0016042">
    <property type="term" value="P:lipid catabolic process"/>
    <property type="evidence" value="ECO:0007669"/>
    <property type="project" value="UniProtKB-KW"/>
</dbReference>
<dbReference type="GO" id="GO:0047372">
    <property type="term" value="F:monoacylglycerol lipase activity"/>
    <property type="evidence" value="ECO:0007669"/>
    <property type="project" value="TreeGrafter"/>
</dbReference>
<dbReference type="OrthoDB" id="273452at2759"/>
<protein>
    <recommendedName>
        <fullName evidence="4">DUF676 domain-containing protein</fullName>
    </recommendedName>
</protein>
<evidence type="ECO:0000256" key="3">
    <source>
        <dbReference type="SAM" id="Phobius"/>
    </source>
</evidence>
<gene>
    <name evidence="5" type="ORF">FSARC_10854</name>
</gene>
<evidence type="ECO:0000259" key="4">
    <source>
        <dbReference type="Pfam" id="PF05057"/>
    </source>
</evidence>
<comment type="caution">
    <text evidence="5">The sequence shown here is derived from an EMBL/GenBank/DDBJ whole genome shotgun (WGS) entry which is preliminary data.</text>
</comment>